<dbReference type="Gene3D" id="3.40.462.20">
    <property type="match status" value="1"/>
</dbReference>
<feature type="domain" description="FAD-binding PCMH-type" evidence="7">
    <location>
        <begin position="21"/>
        <end position="190"/>
    </location>
</feature>
<dbReference type="RefSeq" id="WP_203763383.1">
    <property type="nucleotide sequence ID" value="NZ_BAAABO010000012.1"/>
</dbReference>
<dbReference type="Gene3D" id="3.30.465.10">
    <property type="match status" value="1"/>
</dbReference>
<evidence type="ECO:0000256" key="6">
    <source>
        <dbReference type="SAM" id="MobiDB-lite"/>
    </source>
</evidence>
<keyword evidence="4" id="KW-0274">FAD</keyword>
<keyword evidence="9" id="KW-1185">Reference proteome</keyword>
<evidence type="ECO:0000313" key="8">
    <source>
        <dbReference type="EMBL" id="GID74669.1"/>
    </source>
</evidence>
<dbReference type="InterPro" id="IPR036318">
    <property type="entry name" value="FAD-bd_PCMH-like_sf"/>
</dbReference>
<evidence type="ECO:0000313" key="9">
    <source>
        <dbReference type="Proteomes" id="UP000609879"/>
    </source>
</evidence>
<dbReference type="PROSITE" id="PS00862">
    <property type="entry name" value="OX2_COVAL_FAD"/>
    <property type="match status" value="1"/>
</dbReference>
<feature type="compositionally biased region" description="Low complexity" evidence="6">
    <location>
        <begin position="436"/>
        <end position="446"/>
    </location>
</feature>
<keyword evidence="5" id="KW-0560">Oxidoreductase</keyword>
<dbReference type="InterPro" id="IPR016169">
    <property type="entry name" value="FAD-bd_PCMH_sub2"/>
</dbReference>
<evidence type="ECO:0000256" key="4">
    <source>
        <dbReference type="ARBA" id="ARBA00022827"/>
    </source>
</evidence>
<dbReference type="InterPro" id="IPR006093">
    <property type="entry name" value="Oxy_OxRdtase_FAD_BS"/>
</dbReference>
<dbReference type="Proteomes" id="UP000609879">
    <property type="component" value="Unassembled WGS sequence"/>
</dbReference>
<dbReference type="InterPro" id="IPR050416">
    <property type="entry name" value="FAD-linked_Oxidoreductase"/>
</dbReference>
<accession>A0ABQ3Y3V2</accession>
<gene>
    <name evidence="8" type="ORF">Ade02nite_33100</name>
</gene>
<evidence type="ECO:0000256" key="3">
    <source>
        <dbReference type="ARBA" id="ARBA00022630"/>
    </source>
</evidence>
<comment type="caution">
    <text evidence="8">The sequence shown here is derived from an EMBL/GenBank/DDBJ whole genome shotgun (WGS) entry which is preliminary data.</text>
</comment>
<feature type="region of interest" description="Disordered" evidence="6">
    <location>
        <begin position="410"/>
        <end position="446"/>
    </location>
</feature>
<dbReference type="InterPro" id="IPR016166">
    <property type="entry name" value="FAD-bd_PCMH"/>
</dbReference>
<comment type="cofactor">
    <cofactor evidence="1">
        <name>FAD</name>
        <dbReference type="ChEBI" id="CHEBI:57692"/>
    </cofactor>
</comment>
<comment type="similarity">
    <text evidence="2">Belongs to the oxygen-dependent FAD-linked oxidoreductase family.</text>
</comment>
<dbReference type="PROSITE" id="PS51387">
    <property type="entry name" value="FAD_PCMH"/>
    <property type="match status" value="1"/>
</dbReference>
<keyword evidence="3" id="KW-0285">Flavoprotein</keyword>
<name>A0ABQ3Y3V2_9ACTN</name>
<sequence>MLEIVRPGDRHYAAVRDVYTATGRPAAVARPSSTAEVVEALRLAREAGGPLSVRSGGHGISSIATNAGGTVVDLSRLNAVERLDGNMVRVGPGARWGDVAAALHPWGLAISSGDSGDVGVGGLATTGGIGLMGRAHGLTIDHLVAAELVTADGMVRRIDADHDPELFWAVRGAGANIGIATSFEFRADPVPVVGHATLQYRVDDLPRFLRDWGETVESAPRSVSAFLYLMGTEFALATVVYAGDDAELAGRAFGPFTAVAPVLGQRAQLVPYAGVVAATHAPHRGQQGASTHTGLAVHLDGPVTAGLADLAATGTTDMLQIRSTGGAVNDVPEDATAYAHRHQNFSVTAISGAGGPPFDEAWDRVRPSMDGLYLSFETSFSPSLLEAAFPPATLNRLRDIKRTVDPDGVFNQNFPVGLPSESSGAEGRGVPHRSGTPASATASTSV</sequence>
<proteinExistence type="inferred from homology"/>
<dbReference type="SUPFAM" id="SSF56176">
    <property type="entry name" value="FAD-binding/transporter-associated domain-like"/>
    <property type="match status" value="1"/>
</dbReference>
<organism evidence="8 9">
    <name type="scientific">Paractinoplanes deccanensis</name>
    <dbReference type="NCBI Taxonomy" id="113561"/>
    <lineage>
        <taxon>Bacteria</taxon>
        <taxon>Bacillati</taxon>
        <taxon>Actinomycetota</taxon>
        <taxon>Actinomycetes</taxon>
        <taxon>Micromonosporales</taxon>
        <taxon>Micromonosporaceae</taxon>
        <taxon>Paractinoplanes</taxon>
    </lineage>
</organism>
<dbReference type="Pfam" id="PF01565">
    <property type="entry name" value="FAD_binding_4"/>
    <property type="match status" value="1"/>
</dbReference>
<dbReference type="InterPro" id="IPR016167">
    <property type="entry name" value="FAD-bd_PCMH_sub1"/>
</dbReference>
<evidence type="ECO:0000259" key="7">
    <source>
        <dbReference type="PROSITE" id="PS51387"/>
    </source>
</evidence>
<dbReference type="PANTHER" id="PTHR42973:SF39">
    <property type="entry name" value="FAD-BINDING PCMH-TYPE DOMAIN-CONTAINING PROTEIN"/>
    <property type="match status" value="1"/>
</dbReference>
<protein>
    <submittedName>
        <fullName evidence="8">FAD-binding protein</fullName>
    </submittedName>
</protein>
<evidence type="ECO:0000256" key="1">
    <source>
        <dbReference type="ARBA" id="ARBA00001974"/>
    </source>
</evidence>
<evidence type="ECO:0000256" key="2">
    <source>
        <dbReference type="ARBA" id="ARBA00005466"/>
    </source>
</evidence>
<dbReference type="PANTHER" id="PTHR42973">
    <property type="entry name" value="BINDING OXIDOREDUCTASE, PUTATIVE (AFU_ORTHOLOGUE AFUA_1G17690)-RELATED"/>
    <property type="match status" value="1"/>
</dbReference>
<dbReference type="Gene3D" id="3.30.43.10">
    <property type="entry name" value="Uridine Diphospho-n-acetylenolpyruvylglucosamine Reductase, domain 2"/>
    <property type="match status" value="1"/>
</dbReference>
<dbReference type="InterPro" id="IPR006094">
    <property type="entry name" value="Oxid_FAD_bind_N"/>
</dbReference>
<dbReference type="EMBL" id="BOMI01000063">
    <property type="protein sequence ID" value="GID74669.1"/>
    <property type="molecule type" value="Genomic_DNA"/>
</dbReference>
<evidence type="ECO:0000256" key="5">
    <source>
        <dbReference type="ARBA" id="ARBA00023002"/>
    </source>
</evidence>
<reference evidence="8 9" key="1">
    <citation type="submission" date="2021-01" db="EMBL/GenBank/DDBJ databases">
        <title>Whole genome shotgun sequence of Actinoplanes deccanensis NBRC 13994.</title>
        <authorList>
            <person name="Komaki H."/>
            <person name="Tamura T."/>
        </authorList>
    </citation>
    <scope>NUCLEOTIDE SEQUENCE [LARGE SCALE GENOMIC DNA]</scope>
    <source>
        <strain evidence="8 9">NBRC 13994</strain>
    </source>
</reference>